<dbReference type="EMBL" id="JAAGSC010000041">
    <property type="protein sequence ID" value="NDY96258.1"/>
    <property type="molecule type" value="Genomic_DNA"/>
</dbReference>
<keyword evidence="8" id="KW-1185">Reference proteome</keyword>
<sequence>MISERRRQGVFLKDIAAELGVHPKTVRRALKRGSEPPRRPKRRPSKLDPYKAQVDALLADGIWNAEVIFRHLQQAGYSGKLSILRDYIRPKRQLRPSAGTVRYETAPGYQLQHDWAERYIVLGGVRRKVYLAVNVLGHSRALHVVAMERCDAEHTYEAIIQAFETFGGVAATVLVDNQKSAVIQWAADRPRFNRRFQELANHYGFAPKACRPRRAQTKGKVERMVHYVADNALAGREPRFDDWDDLNAHLQAWCQTVANRRFVRELGEAVPERFCREQPLLSDLPRQRFDTAYREQRVVSMDAYVSVGSVRYSVPGHLVGQRLSLRIQLDGWIELADLSGQVVARHRQSRGEQRVVTIAEHHAALWQQVRVQSRSLGYYAEA</sequence>
<evidence type="ECO:0000256" key="4">
    <source>
        <dbReference type="ARBA" id="ARBA00023172"/>
    </source>
</evidence>
<dbReference type="PROSITE" id="PS50994">
    <property type="entry name" value="INTEGRASE"/>
    <property type="match status" value="1"/>
</dbReference>
<gene>
    <name evidence="7" type="ORF">G3I74_10995</name>
</gene>
<dbReference type="PANTHER" id="PTHR35004">
    <property type="entry name" value="TRANSPOSASE RV3428C-RELATED"/>
    <property type="match status" value="1"/>
</dbReference>
<proteinExistence type="inferred from homology"/>
<dbReference type="PANTHER" id="PTHR35004:SF7">
    <property type="entry name" value="INTEGRASE PROTEIN"/>
    <property type="match status" value="1"/>
</dbReference>
<dbReference type="GO" id="GO:0015074">
    <property type="term" value="P:DNA integration"/>
    <property type="evidence" value="ECO:0007669"/>
    <property type="project" value="InterPro"/>
</dbReference>
<dbReference type="Gene3D" id="1.10.10.60">
    <property type="entry name" value="Homeodomain-like"/>
    <property type="match status" value="1"/>
</dbReference>
<dbReference type="PROSITE" id="PS50531">
    <property type="entry name" value="HTH_IS21"/>
    <property type="match status" value="1"/>
</dbReference>
<dbReference type="GO" id="GO:0003677">
    <property type="term" value="F:DNA binding"/>
    <property type="evidence" value="ECO:0007669"/>
    <property type="project" value="UniProtKB-KW"/>
</dbReference>
<protein>
    <submittedName>
        <fullName evidence="7">IS21 family transposase</fullName>
    </submittedName>
</protein>
<dbReference type="NCBIfam" id="NF033546">
    <property type="entry name" value="transpos_IS21"/>
    <property type="match status" value="1"/>
</dbReference>
<dbReference type="AlphaFoldDB" id="A0A845UZR0"/>
<evidence type="ECO:0000256" key="1">
    <source>
        <dbReference type="ARBA" id="ARBA00009277"/>
    </source>
</evidence>
<name>A0A845UZR0_9GAMM</name>
<accession>A0A845UZR0</accession>
<organism evidence="7 8">
    <name type="scientific">Wenzhouxiangella limi</name>
    <dbReference type="NCBI Taxonomy" id="2707351"/>
    <lineage>
        <taxon>Bacteria</taxon>
        <taxon>Pseudomonadati</taxon>
        <taxon>Pseudomonadota</taxon>
        <taxon>Gammaproteobacteria</taxon>
        <taxon>Chromatiales</taxon>
        <taxon>Wenzhouxiangellaceae</taxon>
        <taxon>Wenzhouxiangella</taxon>
    </lineage>
</organism>
<comment type="similarity">
    <text evidence="1">Belongs to the transposase IS21/IS408/IS1162 family.</text>
</comment>
<dbReference type="Gene3D" id="3.30.420.10">
    <property type="entry name" value="Ribonuclease H-like superfamily/Ribonuclease H"/>
    <property type="match status" value="1"/>
</dbReference>
<dbReference type="Proteomes" id="UP000484885">
    <property type="component" value="Unassembled WGS sequence"/>
</dbReference>
<evidence type="ECO:0000256" key="3">
    <source>
        <dbReference type="ARBA" id="ARBA00023125"/>
    </source>
</evidence>
<dbReference type="SUPFAM" id="SSF53098">
    <property type="entry name" value="Ribonuclease H-like"/>
    <property type="match status" value="1"/>
</dbReference>
<comment type="caution">
    <text evidence="7">The sequence shown here is derived from an EMBL/GenBank/DDBJ whole genome shotgun (WGS) entry which is preliminary data.</text>
</comment>
<dbReference type="RefSeq" id="WP_164211625.1">
    <property type="nucleotide sequence ID" value="NZ_JAAGSC010000041.1"/>
</dbReference>
<evidence type="ECO:0000313" key="7">
    <source>
        <dbReference type="EMBL" id="NDY96258.1"/>
    </source>
</evidence>
<feature type="domain" description="HTH IS21-type" evidence="5">
    <location>
        <begin position="1"/>
        <end position="58"/>
    </location>
</feature>
<dbReference type="GO" id="GO:0032196">
    <property type="term" value="P:transposition"/>
    <property type="evidence" value="ECO:0007669"/>
    <property type="project" value="UniProtKB-KW"/>
</dbReference>
<keyword evidence="3" id="KW-0238">DNA-binding</keyword>
<dbReference type="GO" id="GO:0006310">
    <property type="term" value="P:DNA recombination"/>
    <property type="evidence" value="ECO:0007669"/>
    <property type="project" value="UniProtKB-KW"/>
</dbReference>
<dbReference type="Pfam" id="PF00665">
    <property type="entry name" value="rve"/>
    <property type="match status" value="1"/>
</dbReference>
<evidence type="ECO:0000259" key="6">
    <source>
        <dbReference type="PROSITE" id="PS50994"/>
    </source>
</evidence>
<keyword evidence="4" id="KW-0233">DNA recombination</keyword>
<dbReference type="InterPro" id="IPR054353">
    <property type="entry name" value="IstA-like_C"/>
</dbReference>
<feature type="domain" description="Integrase catalytic" evidence="6">
    <location>
        <begin position="103"/>
        <end position="279"/>
    </location>
</feature>
<dbReference type="InterPro" id="IPR036397">
    <property type="entry name" value="RNaseH_sf"/>
</dbReference>
<dbReference type="Pfam" id="PF22483">
    <property type="entry name" value="Mu-transpos_C_2"/>
    <property type="match status" value="1"/>
</dbReference>
<dbReference type="InterPro" id="IPR001584">
    <property type="entry name" value="Integrase_cat-core"/>
</dbReference>
<reference evidence="7 8" key="1">
    <citation type="submission" date="2020-02" db="EMBL/GenBank/DDBJ databases">
        <authorList>
            <person name="Zhang X.-Y."/>
        </authorList>
    </citation>
    <scope>NUCLEOTIDE SEQUENCE [LARGE SCALE GENOMIC DNA]</scope>
    <source>
        <strain evidence="7 8">C33</strain>
    </source>
</reference>
<dbReference type="InterPro" id="IPR017894">
    <property type="entry name" value="HTH_IS21_transposase_type"/>
</dbReference>
<evidence type="ECO:0000313" key="8">
    <source>
        <dbReference type="Proteomes" id="UP000484885"/>
    </source>
</evidence>
<evidence type="ECO:0000259" key="5">
    <source>
        <dbReference type="PROSITE" id="PS50531"/>
    </source>
</evidence>
<keyword evidence="2" id="KW-0815">Transposition</keyword>
<evidence type="ECO:0000256" key="2">
    <source>
        <dbReference type="ARBA" id="ARBA00022578"/>
    </source>
</evidence>
<dbReference type="InterPro" id="IPR012337">
    <property type="entry name" value="RNaseH-like_sf"/>
</dbReference>